<evidence type="ECO:0000256" key="2">
    <source>
        <dbReference type="ARBA" id="ARBA00009137"/>
    </source>
</evidence>
<accession>A0A0J9X323</accession>
<evidence type="ECO:0000313" key="13">
    <source>
        <dbReference type="Proteomes" id="UP000242525"/>
    </source>
</evidence>
<dbReference type="GO" id="GO:0030007">
    <property type="term" value="P:intracellular potassium ion homeostasis"/>
    <property type="evidence" value="ECO:0007669"/>
    <property type="project" value="UniProtKB-UniRule"/>
</dbReference>
<dbReference type="InterPro" id="IPR003445">
    <property type="entry name" value="Cat_transpt"/>
</dbReference>
<dbReference type="GO" id="GO:0140107">
    <property type="term" value="F:high-affinity potassium ion transmembrane transporter activity"/>
    <property type="evidence" value="ECO:0007669"/>
    <property type="project" value="TreeGrafter"/>
</dbReference>
<dbReference type="InterPro" id="IPR051143">
    <property type="entry name" value="TrkH_K-transport"/>
</dbReference>
<protein>
    <recommendedName>
        <fullName evidence="10">Potassium transport protein</fullName>
    </recommendedName>
</protein>
<feature type="transmembrane region" description="Helical" evidence="10">
    <location>
        <begin position="642"/>
        <end position="661"/>
    </location>
</feature>
<reference evidence="12" key="1">
    <citation type="submission" date="2014-03" db="EMBL/GenBank/DDBJ databases">
        <authorList>
            <person name="Casaregola S."/>
        </authorList>
    </citation>
    <scope>NUCLEOTIDE SEQUENCE [LARGE SCALE GENOMIC DNA]</scope>
    <source>
        <strain evidence="12">CLIB 918</strain>
    </source>
</reference>
<evidence type="ECO:0000256" key="5">
    <source>
        <dbReference type="ARBA" id="ARBA00022692"/>
    </source>
</evidence>
<keyword evidence="6 10" id="KW-0630">Potassium</keyword>
<evidence type="ECO:0000256" key="9">
    <source>
        <dbReference type="ARBA" id="ARBA00023136"/>
    </source>
</evidence>
<evidence type="ECO:0000256" key="7">
    <source>
        <dbReference type="ARBA" id="ARBA00022989"/>
    </source>
</evidence>
<dbReference type="PIRSF" id="PIRSF002450">
    <property type="entry name" value="K+_transpter_TRK"/>
    <property type="match status" value="1"/>
</dbReference>
<feature type="region of interest" description="Disordered" evidence="11">
    <location>
        <begin position="777"/>
        <end position="798"/>
    </location>
</feature>
<dbReference type="AlphaFoldDB" id="A0A0J9X323"/>
<dbReference type="InterPro" id="IPR015958">
    <property type="entry name" value="Trk1_fungi"/>
</dbReference>
<dbReference type="PANTHER" id="PTHR31064:SF30">
    <property type="entry name" value="HIGH-AFFINITY POTASSIUM TRANSPORT PROTEIN-RELATED"/>
    <property type="match status" value="1"/>
</dbReference>
<feature type="transmembrane region" description="Helical" evidence="10">
    <location>
        <begin position="667"/>
        <end position="689"/>
    </location>
</feature>
<feature type="compositionally biased region" description="Low complexity" evidence="11">
    <location>
        <begin position="156"/>
        <end position="169"/>
    </location>
</feature>
<keyword evidence="5 10" id="KW-0812">Transmembrane</keyword>
<proteinExistence type="inferred from homology"/>
<evidence type="ECO:0000256" key="3">
    <source>
        <dbReference type="ARBA" id="ARBA00022448"/>
    </source>
</evidence>
<keyword evidence="4 10" id="KW-0633">Potassium transport</keyword>
<keyword evidence="8 10" id="KW-0406">Ion transport</keyword>
<evidence type="ECO:0000256" key="8">
    <source>
        <dbReference type="ARBA" id="ARBA00023065"/>
    </source>
</evidence>
<feature type="transmembrane region" description="Helical" evidence="10">
    <location>
        <begin position="458"/>
        <end position="486"/>
    </location>
</feature>
<evidence type="ECO:0000313" key="12">
    <source>
        <dbReference type="EMBL" id="CDO51506.1"/>
    </source>
</evidence>
<comment type="subcellular location">
    <subcellularLocation>
        <location evidence="1">Membrane</location>
        <topology evidence="1">Multi-pass membrane protein</topology>
    </subcellularLocation>
</comment>
<keyword evidence="9 10" id="KW-0472">Membrane</keyword>
<feature type="transmembrane region" description="Helical" evidence="10">
    <location>
        <begin position="75"/>
        <end position="96"/>
    </location>
</feature>
<gene>
    <name evidence="12" type="ORF">BN980_GECA01s07402g</name>
</gene>
<evidence type="ECO:0000256" key="10">
    <source>
        <dbReference type="PIRNR" id="PIRNR002450"/>
    </source>
</evidence>
<dbReference type="NCBIfam" id="TIGR00934">
    <property type="entry name" value="2a38euk"/>
    <property type="match status" value="1"/>
</dbReference>
<keyword evidence="7 10" id="KW-1133">Transmembrane helix</keyword>
<sequence>MEKSFRELSKKFWPEFSFIQVHYIYIAVCTIVGSILIYPVRNLRYIDALFFSAGACTQGGLNTVDLSAITLWQQLVLYFLPFITNPIFINSFVVLLRLYWFEKRIDNVNVKSKLQSRIRRSATLQQQALNPSLSFRDKAKNWFFACIRSRDTVQNGHGQHQPPQQQQQQYPSALSSNNTPATSNIAAPQHSSQVLTSINSVDAMDGTAPPPLATRDIKFADTPVKANKVRKNSIDPVDIAKSITMLEKSHKEIKASETTISEKESIEPVLVISGRSSIDTDTDSIHTEFSGNYRHGYIESEKLKHGSKVRPNNRLQHFGKKAKRTLSFEKMPSDIKHPQGEHKLLRTTTSYLSWQPTVGGNSVFVGLNEEQREELGGVEYRALKLLYKILIAYMVLFHLLSAVMLVGWAVGTKAHDTFYSEAGTNATWWGFFTAASSFHDLGYTLTPNSMMSFSTATYPLIVMSFFIVIGNTGFPCLLHFIIWVMLKLASRSGRTHESLQFLLDHPRRCFTLLLPSRPTWWLFIVLLAFNLIDLILFLILDLHGEAVQSLPYGSRVLAGLFQAICTRTAGFSVLNVSLLHVSVQVSYIVMMYVSVFPIALSVRHTNVYEEQSIGVYVDPEHIDEQTPSYIATLLRRQLSHDLWFIFLAFFIITVAEGKHFSRSDPDFTPFAVLFEVVSAYGTVGLSLGYPTTNTSLSGKFSTVSKLVIIALLYRGRHRGLPYSVDRAIMLPSEKLDKRDIAQEHRVLTAREHSFNNSRSNNMDNSGADGTGLGHIASRASGVKPSNSTTHMRSVLVET</sequence>
<dbReference type="PANTHER" id="PTHR31064">
    <property type="entry name" value="POTASSIUM TRANSPORT PROTEIN DDB_G0292412-RELATED"/>
    <property type="match status" value="1"/>
</dbReference>
<comment type="caution">
    <text evidence="12">The sequence shown here is derived from an EMBL/GenBank/DDBJ whole genome shotgun (WGS) entry which is preliminary data.</text>
</comment>
<dbReference type="EMBL" id="CCBN010000001">
    <property type="protein sequence ID" value="CDO51506.1"/>
    <property type="molecule type" value="Genomic_DNA"/>
</dbReference>
<dbReference type="GO" id="GO:0005886">
    <property type="term" value="C:plasma membrane"/>
    <property type="evidence" value="ECO:0007669"/>
    <property type="project" value="InterPro"/>
</dbReference>
<dbReference type="GO" id="GO:1990573">
    <property type="term" value="P:potassium ion import across plasma membrane"/>
    <property type="evidence" value="ECO:0007669"/>
    <property type="project" value="TreeGrafter"/>
</dbReference>
<dbReference type="Pfam" id="PF02386">
    <property type="entry name" value="TrkH"/>
    <property type="match status" value="1"/>
</dbReference>
<feature type="compositionally biased region" description="Polar residues" evidence="11">
    <location>
        <begin position="170"/>
        <end position="191"/>
    </location>
</feature>
<evidence type="ECO:0000256" key="1">
    <source>
        <dbReference type="ARBA" id="ARBA00004141"/>
    </source>
</evidence>
<evidence type="ECO:0000256" key="6">
    <source>
        <dbReference type="ARBA" id="ARBA00022958"/>
    </source>
</evidence>
<keyword evidence="13" id="KW-1185">Reference proteome</keyword>
<dbReference type="Proteomes" id="UP000242525">
    <property type="component" value="Unassembled WGS sequence"/>
</dbReference>
<organism evidence="12 13">
    <name type="scientific">Geotrichum candidum</name>
    <name type="common">Oospora lactis</name>
    <name type="synonym">Dipodascus geotrichum</name>
    <dbReference type="NCBI Taxonomy" id="1173061"/>
    <lineage>
        <taxon>Eukaryota</taxon>
        <taxon>Fungi</taxon>
        <taxon>Dikarya</taxon>
        <taxon>Ascomycota</taxon>
        <taxon>Saccharomycotina</taxon>
        <taxon>Dipodascomycetes</taxon>
        <taxon>Dipodascales</taxon>
        <taxon>Dipodascaceae</taxon>
        <taxon>Geotrichum</taxon>
    </lineage>
</organism>
<feature type="transmembrane region" description="Helical" evidence="10">
    <location>
        <begin position="585"/>
        <end position="602"/>
    </location>
</feature>
<dbReference type="STRING" id="1173061.A0A0J9X323"/>
<dbReference type="InterPro" id="IPR004773">
    <property type="entry name" value="K/Na_transp_Trk1/HKT1"/>
</dbReference>
<feature type="transmembrane region" description="Helical" evidence="10">
    <location>
        <begin position="520"/>
        <end position="540"/>
    </location>
</feature>
<dbReference type="OrthoDB" id="9999863at2759"/>
<keyword evidence="3 10" id="KW-0813">Transport</keyword>
<feature type="transmembrane region" description="Helical" evidence="10">
    <location>
        <begin position="21"/>
        <end position="40"/>
    </location>
</feature>
<name>A0A0J9X323_GEOCN</name>
<evidence type="ECO:0000256" key="4">
    <source>
        <dbReference type="ARBA" id="ARBA00022538"/>
    </source>
</evidence>
<evidence type="ECO:0000256" key="11">
    <source>
        <dbReference type="SAM" id="MobiDB-lite"/>
    </source>
</evidence>
<feature type="region of interest" description="Disordered" evidence="11">
    <location>
        <begin position="153"/>
        <end position="191"/>
    </location>
</feature>
<feature type="transmembrane region" description="Helical" evidence="10">
    <location>
        <begin position="385"/>
        <end position="408"/>
    </location>
</feature>
<comment type="similarity">
    <text evidence="2 10">Belongs to the TrkH potassium transport family.</text>
</comment>